<keyword evidence="1" id="KW-0472">Membrane</keyword>
<dbReference type="AlphaFoldDB" id="A0A1J1GJW0"/>
<feature type="transmembrane region" description="Helical" evidence="1">
    <location>
        <begin position="129"/>
        <end position="150"/>
    </location>
</feature>
<evidence type="ECO:0000313" key="2">
    <source>
        <dbReference type="EMBL" id="CRG84073.1"/>
    </source>
</evidence>
<dbReference type="GeneID" id="39734104"/>
<keyword evidence="1" id="KW-1133">Transmembrane helix</keyword>
<proteinExistence type="predicted"/>
<gene>
    <name evidence="2" type="ORF">PRELSG_0017900</name>
</gene>
<keyword evidence="3" id="KW-1185">Reference proteome</keyword>
<evidence type="ECO:0000313" key="3">
    <source>
        <dbReference type="Proteomes" id="UP000220158"/>
    </source>
</evidence>
<accession>A0A1J1GJW0</accession>
<sequence>MPTSISSDILDSYHIPFNNEIMKATKTTHNYYLSKIGKFLHKTNLRIRLNNKLYMSFIVSIIILCVQSVNTAEIYNHQLNKFSNFCDKITDKCVIPFKDNPRGSELCDIINFRCKNLPDPLPGMLETKYLIIMFSVIFIILFFTAFFLGLNCRNCKFGRGGHGYRPLESKKIDRLASLEDEAYGSTENLID</sequence>
<keyword evidence="1" id="KW-0812">Transmembrane</keyword>
<dbReference type="Proteomes" id="UP000220158">
    <property type="component" value="Unassembled WGS sequence"/>
</dbReference>
<reference evidence="2 3" key="1">
    <citation type="submission" date="2015-04" db="EMBL/GenBank/DDBJ databases">
        <authorList>
            <consortium name="Pathogen Informatics"/>
        </authorList>
    </citation>
    <scope>NUCLEOTIDE SEQUENCE [LARGE SCALE GENOMIC DNA]</scope>
    <source>
        <strain evidence="2 3">SGS1</strain>
    </source>
</reference>
<name>A0A1J1GJW0_PLARL</name>
<evidence type="ECO:0000256" key="1">
    <source>
        <dbReference type="SAM" id="Phobius"/>
    </source>
</evidence>
<dbReference type="KEGG" id="prel:PRELSG_0017900"/>
<dbReference type="EMBL" id="CVMU01000022">
    <property type="protein sequence ID" value="CRG84073.1"/>
    <property type="molecule type" value="Genomic_DNA"/>
</dbReference>
<dbReference type="RefSeq" id="XP_028531038.1">
    <property type="nucleotide sequence ID" value="XM_028675889.1"/>
</dbReference>
<organism evidence="2 3">
    <name type="scientific">Plasmodium relictum</name>
    <dbReference type="NCBI Taxonomy" id="85471"/>
    <lineage>
        <taxon>Eukaryota</taxon>
        <taxon>Sar</taxon>
        <taxon>Alveolata</taxon>
        <taxon>Apicomplexa</taxon>
        <taxon>Aconoidasida</taxon>
        <taxon>Haemosporida</taxon>
        <taxon>Plasmodiidae</taxon>
        <taxon>Plasmodium</taxon>
        <taxon>Plasmodium (Haemamoeba)</taxon>
    </lineage>
</organism>
<dbReference type="VEuPathDB" id="PlasmoDB:PRELSG_0017900"/>
<feature type="transmembrane region" description="Helical" evidence="1">
    <location>
        <begin position="53"/>
        <end position="75"/>
    </location>
</feature>
<protein>
    <submittedName>
        <fullName evidence="2">Uncharacterized protein</fullName>
    </submittedName>
</protein>